<evidence type="ECO:0000313" key="1">
    <source>
        <dbReference type="EMBL" id="OAY39335.1"/>
    </source>
</evidence>
<dbReference type="PANTHER" id="PTHR31170:SF18">
    <property type="entry name" value="(WILD MALAYSIAN BANANA) HYPOTHETICAL PROTEIN"/>
    <property type="match status" value="1"/>
</dbReference>
<dbReference type="AlphaFoldDB" id="A0A2C9V4K7"/>
<dbReference type="PANTHER" id="PTHR31170">
    <property type="entry name" value="BNAC04G53230D PROTEIN"/>
    <property type="match status" value="1"/>
</dbReference>
<proteinExistence type="predicted"/>
<gene>
    <name evidence="1" type="ORF">MANES_10G086300</name>
</gene>
<dbReference type="OMA" id="FIMPYIR"/>
<organism evidence="1">
    <name type="scientific">Manihot esculenta</name>
    <name type="common">Cassava</name>
    <name type="synonym">Jatropha manihot</name>
    <dbReference type="NCBI Taxonomy" id="3983"/>
    <lineage>
        <taxon>Eukaryota</taxon>
        <taxon>Viridiplantae</taxon>
        <taxon>Streptophyta</taxon>
        <taxon>Embryophyta</taxon>
        <taxon>Tracheophyta</taxon>
        <taxon>Spermatophyta</taxon>
        <taxon>Magnoliopsida</taxon>
        <taxon>eudicotyledons</taxon>
        <taxon>Gunneridae</taxon>
        <taxon>Pentapetalae</taxon>
        <taxon>rosids</taxon>
        <taxon>fabids</taxon>
        <taxon>Malpighiales</taxon>
        <taxon>Euphorbiaceae</taxon>
        <taxon>Crotonoideae</taxon>
        <taxon>Manihoteae</taxon>
        <taxon>Manihot</taxon>
    </lineage>
</organism>
<dbReference type="EMBL" id="CM004396">
    <property type="protein sequence ID" value="OAY39335.1"/>
    <property type="molecule type" value="Genomic_DNA"/>
</dbReference>
<dbReference type="InterPro" id="IPR004158">
    <property type="entry name" value="DUF247_pln"/>
</dbReference>
<sequence length="292" mass="33965">MEEEKNQLVNEVESRIKKIMDNPDKMDKQWMKRSIYNIPASVSDLNKQAYRPQVVSFGPFCVYDCYIRPTQAHKHRAAVHFLRRSGKPISLLVESLAEAVDDLKESYGYGVNDWSQYNLLEMMIVDGCFMLEILHFNSDGLNDYGPDDPIFSKHGKLFIMPYIRRDMLVPENQLPMLVLERLLPVERGAETSAEYINKLILNFFFPNTAIPVREKCVHVLDLYRRSLLQPQASEKTHYSISEDVHKDHDNVYIRSATELNLAGIQFQKSETRCLDDISFQGFILSLRLSKYF</sequence>
<reference evidence="1" key="1">
    <citation type="submission" date="2016-02" db="EMBL/GenBank/DDBJ databases">
        <title>WGS assembly of Manihot esculenta.</title>
        <authorList>
            <person name="Bredeson J.V."/>
            <person name="Prochnik S.E."/>
            <person name="Lyons J.B."/>
            <person name="Schmutz J."/>
            <person name="Grimwood J."/>
            <person name="Vrebalov J."/>
            <person name="Bart R.S."/>
            <person name="Amuge T."/>
            <person name="Ferguson M.E."/>
            <person name="Green R."/>
            <person name="Putnam N."/>
            <person name="Stites J."/>
            <person name="Rounsley S."/>
            <person name="Rokhsar D.S."/>
        </authorList>
    </citation>
    <scope>NUCLEOTIDE SEQUENCE [LARGE SCALE GENOMIC DNA]</scope>
    <source>
        <tissue evidence="1">Leaf</tissue>
    </source>
</reference>
<name>A0A2C9V4K7_MANES</name>
<dbReference type="Pfam" id="PF03140">
    <property type="entry name" value="DUF247"/>
    <property type="match status" value="1"/>
</dbReference>
<dbReference type="STRING" id="3983.A0A2C9V4K7"/>
<accession>A0A2C9V4K7</accession>
<protein>
    <submittedName>
        <fullName evidence="1">Uncharacterized protein</fullName>
    </submittedName>
</protein>
<dbReference type="OrthoDB" id="1695976at2759"/>